<proteinExistence type="predicted"/>
<dbReference type="RefSeq" id="WP_055461745.1">
    <property type="nucleotide sequence ID" value="NZ_CYHG01000002.1"/>
</dbReference>
<dbReference type="STRING" id="1137284.GCA_001418205_00616"/>
<sequence>MSDFMIDGQIYSSDVLTEHSRSLMLALRFAEQEIWDINRRVGVAQTARNTYVLVLNKLLPKPLSDSSDEQGVLTFGTKKYLRSELSEEANKHLDAILETDKLLAQLQDDYAIAETARAIYGRDFKASVSTLH</sequence>
<protein>
    <submittedName>
        <fullName evidence="1">Uncharacterized protein</fullName>
    </submittedName>
</protein>
<dbReference type="Proteomes" id="UP000182769">
    <property type="component" value="Unassembled WGS sequence"/>
</dbReference>
<organism evidence="1 2">
    <name type="scientific">Marinomonas fungiae</name>
    <dbReference type="NCBI Taxonomy" id="1137284"/>
    <lineage>
        <taxon>Bacteria</taxon>
        <taxon>Pseudomonadati</taxon>
        <taxon>Pseudomonadota</taxon>
        <taxon>Gammaproteobacteria</taxon>
        <taxon>Oceanospirillales</taxon>
        <taxon>Oceanospirillaceae</taxon>
        <taxon>Marinomonas</taxon>
    </lineage>
</organism>
<keyword evidence="2" id="KW-1185">Reference proteome</keyword>
<evidence type="ECO:0000313" key="1">
    <source>
        <dbReference type="EMBL" id="CUB02774.1"/>
    </source>
</evidence>
<reference evidence="2" key="1">
    <citation type="submission" date="2015-08" db="EMBL/GenBank/DDBJ databases">
        <authorList>
            <person name="Varghese N."/>
        </authorList>
    </citation>
    <scope>NUCLEOTIDE SEQUENCE [LARGE SCALE GENOMIC DNA]</scope>
    <source>
        <strain evidence="2">JCM 18476</strain>
    </source>
</reference>
<name>A0A0K6II44_9GAMM</name>
<dbReference type="AlphaFoldDB" id="A0A0K6II44"/>
<evidence type="ECO:0000313" key="2">
    <source>
        <dbReference type="Proteomes" id="UP000182769"/>
    </source>
</evidence>
<accession>A0A0K6II44</accession>
<gene>
    <name evidence="1" type="ORF">Ga0061065_102111</name>
</gene>
<dbReference type="EMBL" id="CYHG01000002">
    <property type="protein sequence ID" value="CUB02774.1"/>
    <property type="molecule type" value="Genomic_DNA"/>
</dbReference>